<proteinExistence type="predicted"/>
<accession>A0A8J3GM93</accession>
<dbReference type="InterPro" id="IPR007410">
    <property type="entry name" value="LpqE-like"/>
</dbReference>
<protein>
    <recommendedName>
        <fullName evidence="5">Copper chaperone PCu(A)C</fullName>
    </recommendedName>
</protein>
<dbReference type="Gene3D" id="2.60.40.1890">
    <property type="entry name" value="PCu(A)C copper chaperone"/>
    <property type="match status" value="1"/>
</dbReference>
<keyword evidence="4" id="KW-1185">Reference proteome</keyword>
<dbReference type="SUPFAM" id="SSF110087">
    <property type="entry name" value="DR1885-like metal-binding protein"/>
    <property type="match status" value="1"/>
</dbReference>
<evidence type="ECO:0000313" key="3">
    <source>
        <dbReference type="EMBL" id="GHD15889.1"/>
    </source>
</evidence>
<dbReference type="EMBL" id="BMZQ01000002">
    <property type="protein sequence ID" value="GHD15889.1"/>
    <property type="molecule type" value="Genomic_DNA"/>
</dbReference>
<feature type="region of interest" description="Disordered" evidence="1">
    <location>
        <begin position="158"/>
        <end position="205"/>
    </location>
</feature>
<name>A0A8J3GM93_9HYPH</name>
<dbReference type="AlphaFoldDB" id="A0A8J3GM93"/>
<feature type="compositionally biased region" description="Basic and acidic residues" evidence="1">
    <location>
        <begin position="173"/>
        <end position="193"/>
    </location>
</feature>
<reference evidence="3" key="2">
    <citation type="submission" date="2020-09" db="EMBL/GenBank/DDBJ databases">
        <authorList>
            <person name="Sun Q."/>
            <person name="Kim S."/>
        </authorList>
    </citation>
    <scope>NUCLEOTIDE SEQUENCE</scope>
    <source>
        <strain evidence="3">KCTC 42249</strain>
    </source>
</reference>
<sequence>MHLFSSSPLRAAGLGLALLLAASPFASAHEYKAGPLDIGHPWSRATPPGAKVAAGYLSIKNTGDTADRLVSVSSAISEKGEIHQMSVSSSTGVMTMRPVEGGVEIPAGETVTLEPGNYHLMFVGLKQPAKQGERFKGTLTFEKAGSVEVDYAVEAIGGTPGGKPPAAGAMDHGSMDHGSMDHGSMDGMDHGAMEDGAADQSGHAK</sequence>
<dbReference type="InterPro" id="IPR058248">
    <property type="entry name" value="Lxx211020-like"/>
</dbReference>
<dbReference type="InterPro" id="IPR036182">
    <property type="entry name" value="PCuAC_sf"/>
</dbReference>
<dbReference type="Pfam" id="PF04314">
    <property type="entry name" value="PCuAC"/>
    <property type="match status" value="1"/>
</dbReference>
<evidence type="ECO:0000256" key="2">
    <source>
        <dbReference type="SAM" id="SignalP"/>
    </source>
</evidence>
<dbReference type="PANTHER" id="PTHR36302:SF1">
    <property type="entry name" value="COPPER CHAPERONE PCU(A)C"/>
    <property type="match status" value="1"/>
</dbReference>
<evidence type="ECO:0000313" key="4">
    <source>
        <dbReference type="Proteomes" id="UP000630142"/>
    </source>
</evidence>
<keyword evidence="2" id="KW-0732">Signal</keyword>
<feature type="signal peptide" evidence="2">
    <location>
        <begin position="1"/>
        <end position="28"/>
    </location>
</feature>
<gene>
    <name evidence="3" type="ORF">GCM10016234_23360</name>
</gene>
<dbReference type="RefSeq" id="WP_189504022.1">
    <property type="nucleotide sequence ID" value="NZ_BMZQ01000002.1"/>
</dbReference>
<reference evidence="3" key="1">
    <citation type="journal article" date="2014" name="Int. J. Syst. Evol. Microbiol.">
        <title>Complete genome sequence of Corynebacterium casei LMG S-19264T (=DSM 44701T), isolated from a smear-ripened cheese.</title>
        <authorList>
            <consortium name="US DOE Joint Genome Institute (JGI-PGF)"/>
            <person name="Walter F."/>
            <person name="Albersmeier A."/>
            <person name="Kalinowski J."/>
            <person name="Ruckert C."/>
        </authorList>
    </citation>
    <scope>NUCLEOTIDE SEQUENCE</scope>
    <source>
        <strain evidence="3">KCTC 42249</strain>
    </source>
</reference>
<comment type="caution">
    <text evidence="3">The sequence shown here is derived from an EMBL/GenBank/DDBJ whole genome shotgun (WGS) entry which is preliminary data.</text>
</comment>
<evidence type="ECO:0000256" key="1">
    <source>
        <dbReference type="SAM" id="MobiDB-lite"/>
    </source>
</evidence>
<evidence type="ECO:0008006" key="5">
    <source>
        <dbReference type="Google" id="ProtNLM"/>
    </source>
</evidence>
<feature type="chain" id="PRO_5035295591" description="Copper chaperone PCu(A)C" evidence="2">
    <location>
        <begin position="29"/>
        <end position="205"/>
    </location>
</feature>
<dbReference type="PANTHER" id="PTHR36302">
    <property type="entry name" value="BLR7088 PROTEIN"/>
    <property type="match status" value="1"/>
</dbReference>
<dbReference type="Proteomes" id="UP000630142">
    <property type="component" value="Unassembled WGS sequence"/>
</dbReference>
<organism evidence="3 4">
    <name type="scientific">Tianweitania populi</name>
    <dbReference type="NCBI Taxonomy" id="1607949"/>
    <lineage>
        <taxon>Bacteria</taxon>
        <taxon>Pseudomonadati</taxon>
        <taxon>Pseudomonadota</taxon>
        <taxon>Alphaproteobacteria</taxon>
        <taxon>Hyphomicrobiales</taxon>
        <taxon>Phyllobacteriaceae</taxon>
        <taxon>Tianweitania</taxon>
    </lineage>
</organism>